<name>A0A8X6Q4V0_NEPPI</name>
<keyword evidence="2" id="KW-1185">Reference proteome</keyword>
<dbReference type="EMBL" id="BMAW01121856">
    <property type="protein sequence ID" value="GFT96081.1"/>
    <property type="molecule type" value="Genomic_DNA"/>
</dbReference>
<reference evidence="1" key="1">
    <citation type="submission" date="2020-08" db="EMBL/GenBank/DDBJ databases">
        <title>Multicomponent nature underlies the extraordinary mechanical properties of spider dragline silk.</title>
        <authorList>
            <person name="Kono N."/>
            <person name="Nakamura H."/>
            <person name="Mori M."/>
            <person name="Yoshida Y."/>
            <person name="Ohtoshi R."/>
            <person name="Malay A.D."/>
            <person name="Moran D.A.P."/>
            <person name="Tomita M."/>
            <person name="Numata K."/>
            <person name="Arakawa K."/>
        </authorList>
    </citation>
    <scope>NUCLEOTIDE SEQUENCE</scope>
</reference>
<evidence type="ECO:0000313" key="1">
    <source>
        <dbReference type="EMBL" id="GFT96081.1"/>
    </source>
</evidence>
<protein>
    <submittedName>
        <fullName evidence="1">Uncharacterized protein</fullName>
    </submittedName>
</protein>
<dbReference type="Proteomes" id="UP000887013">
    <property type="component" value="Unassembled WGS sequence"/>
</dbReference>
<sequence length="130" mass="14916">MYLTAAHLYLVHDTPVCRGTPVAEHCSNTPEKPTLNSVVSNTTGLRVFKLNTLTGEATLSIPAIHLDAYKEKYFKEASPWQWKEPDIYIFDLEVAALFAEYYPLKERNPFKSFGVRNMKKDCEDSSRNKR</sequence>
<accession>A0A8X6Q4V0</accession>
<gene>
    <name evidence="1" type="ORF">NPIL_32311</name>
</gene>
<organism evidence="1 2">
    <name type="scientific">Nephila pilipes</name>
    <name type="common">Giant wood spider</name>
    <name type="synonym">Nephila maculata</name>
    <dbReference type="NCBI Taxonomy" id="299642"/>
    <lineage>
        <taxon>Eukaryota</taxon>
        <taxon>Metazoa</taxon>
        <taxon>Ecdysozoa</taxon>
        <taxon>Arthropoda</taxon>
        <taxon>Chelicerata</taxon>
        <taxon>Arachnida</taxon>
        <taxon>Araneae</taxon>
        <taxon>Araneomorphae</taxon>
        <taxon>Entelegynae</taxon>
        <taxon>Araneoidea</taxon>
        <taxon>Nephilidae</taxon>
        <taxon>Nephila</taxon>
    </lineage>
</organism>
<evidence type="ECO:0000313" key="2">
    <source>
        <dbReference type="Proteomes" id="UP000887013"/>
    </source>
</evidence>
<dbReference type="AlphaFoldDB" id="A0A8X6Q4V0"/>
<comment type="caution">
    <text evidence="1">The sequence shown here is derived from an EMBL/GenBank/DDBJ whole genome shotgun (WGS) entry which is preliminary data.</text>
</comment>
<proteinExistence type="predicted"/>